<reference evidence="2" key="1">
    <citation type="journal article" date="2023" name="Front. Mar. Sci.">
        <title>A new Merluccius polli reference genome to investigate the effects of global change in West African waters.</title>
        <authorList>
            <person name="Mateo J.L."/>
            <person name="Blanco-Fernandez C."/>
            <person name="Garcia-Vazquez E."/>
            <person name="Machado-Schiaffino G."/>
        </authorList>
    </citation>
    <scope>NUCLEOTIDE SEQUENCE</scope>
    <source>
        <strain evidence="2">C29</strain>
        <tissue evidence="2">Fin</tissue>
    </source>
</reference>
<sequence length="154" mass="17336">MKRRFHVLHGEISLSPERESTVITVCAILHNRDKKRAQYFDSGRLGTFRELTGKHKLDKMHASFKLLYGQHRVGLRAVVEVVGHLGHVPGHGAAQRDADRLAGGGGGARRHPQQARERQQDWQLVRVHLLLGLSGGQEPLHVVRVQVLQNLFML</sequence>
<accession>A0AA47MN90</accession>
<evidence type="ECO:0000313" key="2">
    <source>
        <dbReference type="EMBL" id="KAK0143102.1"/>
    </source>
</evidence>
<comment type="caution">
    <text evidence="2">The sequence shown here is derived from an EMBL/GenBank/DDBJ whole genome shotgun (WGS) entry which is preliminary data.</text>
</comment>
<dbReference type="AlphaFoldDB" id="A0AA47MN90"/>
<dbReference type="Proteomes" id="UP001174136">
    <property type="component" value="Unassembled WGS sequence"/>
</dbReference>
<name>A0AA47MN90_MERPO</name>
<evidence type="ECO:0000313" key="3">
    <source>
        <dbReference type="Proteomes" id="UP001174136"/>
    </source>
</evidence>
<protein>
    <submittedName>
        <fullName evidence="2">Uncharacterized protein</fullName>
    </submittedName>
</protein>
<proteinExistence type="predicted"/>
<keyword evidence="3" id="KW-1185">Reference proteome</keyword>
<organism evidence="2 3">
    <name type="scientific">Merluccius polli</name>
    <name type="common">Benguela hake</name>
    <name type="synonym">Merluccius cadenati</name>
    <dbReference type="NCBI Taxonomy" id="89951"/>
    <lineage>
        <taxon>Eukaryota</taxon>
        <taxon>Metazoa</taxon>
        <taxon>Chordata</taxon>
        <taxon>Craniata</taxon>
        <taxon>Vertebrata</taxon>
        <taxon>Euteleostomi</taxon>
        <taxon>Actinopterygii</taxon>
        <taxon>Neopterygii</taxon>
        <taxon>Teleostei</taxon>
        <taxon>Neoteleostei</taxon>
        <taxon>Acanthomorphata</taxon>
        <taxon>Zeiogadaria</taxon>
        <taxon>Gadariae</taxon>
        <taxon>Gadiformes</taxon>
        <taxon>Gadoidei</taxon>
        <taxon>Merlucciidae</taxon>
        <taxon>Merluccius</taxon>
    </lineage>
</organism>
<gene>
    <name evidence="2" type="ORF">N1851_018775</name>
</gene>
<evidence type="ECO:0000256" key="1">
    <source>
        <dbReference type="SAM" id="MobiDB-lite"/>
    </source>
</evidence>
<feature type="region of interest" description="Disordered" evidence="1">
    <location>
        <begin position="90"/>
        <end position="119"/>
    </location>
</feature>
<dbReference type="EMBL" id="JAOPHQ010003435">
    <property type="protein sequence ID" value="KAK0143102.1"/>
    <property type="molecule type" value="Genomic_DNA"/>
</dbReference>